<evidence type="ECO:0000313" key="1">
    <source>
        <dbReference type="EMBL" id="URN94510.1"/>
    </source>
</evidence>
<evidence type="ECO:0000313" key="2">
    <source>
        <dbReference type="Proteomes" id="UP001056756"/>
    </source>
</evidence>
<name>A0A9J6ZED4_9BACL</name>
<reference evidence="1" key="1">
    <citation type="submission" date="2022-05" db="EMBL/GenBank/DDBJ databases">
        <title>Novel bacterial taxa in a minimal lignocellulolytic consortium and its capacity to transform plastics disclosed by genome-resolved metagenomics.</title>
        <authorList>
            <person name="Rodriguez C.A.D."/>
            <person name="Diaz-Garcia L."/>
            <person name="Herrera K."/>
            <person name="Tarazona N.A."/>
            <person name="Sproer C."/>
            <person name="Overmann J."/>
            <person name="Jimenez D.J."/>
        </authorList>
    </citation>
    <scope>NUCLEOTIDE SEQUENCE</scope>
    <source>
        <strain evidence="1">MAG5</strain>
    </source>
</reference>
<proteinExistence type="predicted"/>
<dbReference type="EMBL" id="CP097899">
    <property type="protein sequence ID" value="URN94510.1"/>
    <property type="molecule type" value="Genomic_DNA"/>
</dbReference>
<accession>A0A9J6ZED4</accession>
<dbReference type="KEGG" id="plig:NAG76_22280"/>
<gene>
    <name evidence="1" type="ORF">NAG76_22280</name>
</gene>
<sequence length="56" mass="6316">MGIASLCRANPVELATIAYHDETATKLEKAKAEFLLTMHYRKSFSGRPDKHPGTRR</sequence>
<dbReference type="AlphaFoldDB" id="A0A9J6ZED4"/>
<dbReference type="Proteomes" id="UP001056756">
    <property type="component" value="Chromosome"/>
</dbReference>
<protein>
    <submittedName>
        <fullName evidence="1">Uncharacterized protein</fullName>
    </submittedName>
</protein>
<organism evidence="1 2">
    <name type="scientific">Candidatus Pristimantibacillus lignocellulolyticus</name>
    <dbReference type="NCBI Taxonomy" id="2994561"/>
    <lineage>
        <taxon>Bacteria</taxon>
        <taxon>Bacillati</taxon>
        <taxon>Bacillota</taxon>
        <taxon>Bacilli</taxon>
        <taxon>Bacillales</taxon>
        <taxon>Paenibacillaceae</taxon>
        <taxon>Candidatus Pristimantibacillus</taxon>
    </lineage>
</organism>